<proteinExistence type="inferred from homology"/>
<dbReference type="InterPro" id="IPR009403">
    <property type="entry name" value="UPF0637"/>
</dbReference>
<dbReference type="HAMAP" id="MF_01851">
    <property type="entry name" value="UPF0637"/>
    <property type="match status" value="1"/>
</dbReference>
<evidence type="ECO:0000313" key="2">
    <source>
        <dbReference type="EMBL" id="SDC33596.1"/>
    </source>
</evidence>
<dbReference type="STRING" id="1464122.SAMN05421737_107126"/>
<name>A0A1G6KT92_9BACI</name>
<dbReference type="RefSeq" id="WP_090775937.1">
    <property type="nucleotide sequence ID" value="NZ_FMYM01000007.1"/>
</dbReference>
<evidence type="ECO:0000313" key="3">
    <source>
        <dbReference type="Proteomes" id="UP000242662"/>
    </source>
</evidence>
<keyword evidence="3" id="KW-1185">Reference proteome</keyword>
<organism evidence="2 3">
    <name type="scientific">Shouchella lonarensis</name>
    <dbReference type="NCBI Taxonomy" id="1464122"/>
    <lineage>
        <taxon>Bacteria</taxon>
        <taxon>Bacillati</taxon>
        <taxon>Bacillota</taxon>
        <taxon>Bacilli</taxon>
        <taxon>Bacillales</taxon>
        <taxon>Bacillaceae</taxon>
        <taxon>Shouchella</taxon>
    </lineage>
</organism>
<dbReference type="AlphaFoldDB" id="A0A1G6KT92"/>
<dbReference type="EMBL" id="FMYM01000007">
    <property type="protein sequence ID" value="SDC33596.1"/>
    <property type="molecule type" value="Genomic_DNA"/>
</dbReference>
<reference evidence="3" key="1">
    <citation type="submission" date="2016-09" db="EMBL/GenBank/DDBJ databases">
        <authorList>
            <person name="Varghese N."/>
            <person name="Submissions S."/>
        </authorList>
    </citation>
    <scope>NUCLEOTIDE SEQUENCE [LARGE SCALE GENOMIC DNA]</scope>
    <source>
        <strain evidence="3">25nlg</strain>
    </source>
</reference>
<protein>
    <recommendedName>
        <fullName evidence="1">UPF0637 protein SAMN05421737_107126</fullName>
    </recommendedName>
</protein>
<dbReference type="InterPro" id="IPR053707">
    <property type="entry name" value="UPF0637_domain_sf"/>
</dbReference>
<comment type="similarity">
    <text evidence="1">Belongs to the UPF0637 family.</text>
</comment>
<dbReference type="OrthoDB" id="9812818at2"/>
<dbReference type="Proteomes" id="UP000242662">
    <property type="component" value="Unassembled WGS sequence"/>
</dbReference>
<gene>
    <name evidence="2" type="ORF">SAMN05421737_107126</name>
</gene>
<sequence length="206" mass="23636">MTLPTFTAHDFAAFHVDGLAERMEAIQTRIQPKFAEIGATLAQELSLMLGQEMFLHIAKHARRKTNPPNDTWLAVAENKRGYKKHPHFQVGLFDDHVFIWLAYIYECPDKQAIANTFLAHEQTLKETIPDHYVVSLDHMKKEATPFSTLDLRASLQRFHSIKKAEWLVGRHIPAESPILKDGHKLMATIIETVQTLCPIYQLSRQL</sequence>
<dbReference type="PIRSF" id="PIRSF021332">
    <property type="entry name" value="DUF1054"/>
    <property type="match status" value="1"/>
</dbReference>
<dbReference type="Gene3D" id="3.30.930.20">
    <property type="entry name" value="Protein of unknown function DUF1054"/>
    <property type="match status" value="1"/>
</dbReference>
<accession>A0A1G6KT92</accession>
<dbReference type="Pfam" id="PF06335">
    <property type="entry name" value="DUF1054"/>
    <property type="match status" value="1"/>
</dbReference>
<dbReference type="SUPFAM" id="SSF142913">
    <property type="entry name" value="YktB/PF0168-like"/>
    <property type="match status" value="1"/>
</dbReference>
<evidence type="ECO:0000256" key="1">
    <source>
        <dbReference type="HAMAP-Rule" id="MF_01851"/>
    </source>
</evidence>